<comment type="caution">
    <text evidence="2">The sequence shown here is derived from an EMBL/GenBank/DDBJ whole genome shotgun (WGS) entry which is preliminary data.</text>
</comment>
<reference evidence="2 3" key="1">
    <citation type="submission" date="2015-04" db="EMBL/GenBank/DDBJ databases">
        <title>Whole genome shotgun sequence of Flavihumibacter petaseus NBRC 106054.</title>
        <authorList>
            <person name="Miyazawa S."/>
            <person name="Hosoyama A."/>
            <person name="Hashimoto M."/>
            <person name="Noguchi M."/>
            <person name="Tsuchikane K."/>
            <person name="Ohji S."/>
            <person name="Yamazoe A."/>
            <person name="Ichikawa N."/>
            <person name="Kimura A."/>
            <person name="Fujita N."/>
        </authorList>
    </citation>
    <scope>NUCLEOTIDE SEQUENCE [LARGE SCALE GENOMIC DNA]</scope>
    <source>
        <strain evidence="2 3">NBRC 106054</strain>
    </source>
</reference>
<evidence type="ECO:0000256" key="1">
    <source>
        <dbReference type="SAM" id="Phobius"/>
    </source>
</evidence>
<dbReference type="STRING" id="1220578.FPE01S_02_00560"/>
<sequence length="215" mass="24791">MNLFIATCVKLGIIGIGIAVGAARNKSLTDANRMFWLFLLVAFAGEVLEFMMGRIFVNNYVYHHVFRPLYYAFLTLALANEMGRLRKPFLITIPVVAILAFLNAMYLQPPDKTFNTLIIVLTCLLLILQVLFYIAQLFDHHNWQETAYQYSLWIALGILIHSISSFLTLGIYNVMKQDGHRMTVPFLVISEWLFYGSFVLNFWLQHKSPTTTKRL</sequence>
<organism evidence="2 3">
    <name type="scientific">Flavihumibacter petaseus NBRC 106054</name>
    <dbReference type="NCBI Taxonomy" id="1220578"/>
    <lineage>
        <taxon>Bacteria</taxon>
        <taxon>Pseudomonadati</taxon>
        <taxon>Bacteroidota</taxon>
        <taxon>Chitinophagia</taxon>
        <taxon>Chitinophagales</taxon>
        <taxon>Chitinophagaceae</taxon>
        <taxon>Flavihumibacter</taxon>
    </lineage>
</organism>
<keyword evidence="3" id="KW-1185">Reference proteome</keyword>
<dbReference type="RefSeq" id="WP_046368913.1">
    <property type="nucleotide sequence ID" value="NZ_BBWV01000002.1"/>
</dbReference>
<dbReference type="AlphaFoldDB" id="A0A0E9MZZ7"/>
<feature type="transmembrane region" description="Helical" evidence="1">
    <location>
        <begin position="150"/>
        <end position="172"/>
    </location>
</feature>
<keyword evidence="1" id="KW-0812">Transmembrane</keyword>
<proteinExistence type="predicted"/>
<feature type="transmembrane region" description="Helical" evidence="1">
    <location>
        <begin position="114"/>
        <end position="138"/>
    </location>
</feature>
<gene>
    <name evidence="2" type="ORF">FPE01S_02_00560</name>
</gene>
<feature type="transmembrane region" description="Helical" evidence="1">
    <location>
        <begin position="89"/>
        <end position="108"/>
    </location>
</feature>
<feature type="transmembrane region" description="Helical" evidence="1">
    <location>
        <begin position="35"/>
        <end position="57"/>
    </location>
</feature>
<name>A0A0E9MZZ7_9BACT</name>
<evidence type="ECO:0000313" key="3">
    <source>
        <dbReference type="Proteomes" id="UP000033121"/>
    </source>
</evidence>
<accession>A0A0E9MZZ7</accession>
<keyword evidence="1" id="KW-0472">Membrane</keyword>
<evidence type="ECO:0000313" key="2">
    <source>
        <dbReference type="EMBL" id="GAO42951.1"/>
    </source>
</evidence>
<dbReference type="OrthoDB" id="671290at2"/>
<dbReference type="EMBL" id="BBWV01000002">
    <property type="protein sequence ID" value="GAO42951.1"/>
    <property type="molecule type" value="Genomic_DNA"/>
</dbReference>
<feature type="transmembrane region" description="Helical" evidence="1">
    <location>
        <begin position="184"/>
        <end position="204"/>
    </location>
</feature>
<protein>
    <submittedName>
        <fullName evidence="2">Uncharacterized protein</fullName>
    </submittedName>
</protein>
<keyword evidence="1" id="KW-1133">Transmembrane helix</keyword>
<dbReference type="Proteomes" id="UP000033121">
    <property type="component" value="Unassembled WGS sequence"/>
</dbReference>